<proteinExistence type="predicted"/>
<dbReference type="SMART" id="SM01321">
    <property type="entry name" value="Y1_Tnp"/>
    <property type="match status" value="1"/>
</dbReference>
<keyword evidence="3" id="KW-1185">Reference proteome</keyword>
<dbReference type="GO" id="GO:0006313">
    <property type="term" value="P:DNA transposition"/>
    <property type="evidence" value="ECO:0007669"/>
    <property type="project" value="InterPro"/>
</dbReference>
<name>A0A4Q9QNT6_9GAMM</name>
<sequence length="191" mass="22687">MPNYRRVFVPGATWFFTVNLLERRGNDLLVKHIDLLRDSVRKVHHQHPFVIDAWVVLPDHMHCVWTLPPSDTDYPLRWRLIKTFFCRGLPVGEHRSLVRFRRGERGIWQRRYWEHQIRDDEDFRRHVDYVYVNPLKHGLARRVRDWPYSSFHRDVGAGLYPLDWAGDAGLVSTTGRQDRSISLDGSRCATS</sequence>
<dbReference type="OrthoDB" id="9794403at2"/>
<protein>
    <submittedName>
        <fullName evidence="2">Transposase</fullName>
    </submittedName>
</protein>
<dbReference type="InterPro" id="IPR052715">
    <property type="entry name" value="RAYT_transposase"/>
</dbReference>
<dbReference type="RefSeq" id="WP_131179520.1">
    <property type="nucleotide sequence ID" value="NZ_QJUI01000006.1"/>
</dbReference>
<dbReference type="Proteomes" id="UP000292302">
    <property type="component" value="Unassembled WGS sequence"/>
</dbReference>
<evidence type="ECO:0000313" key="2">
    <source>
        <dbReference type="EMBL" id="TBU81064.1"/>
    </source>
</evidence>
<organism evidence="2 3">
    <name type="scientific">Phytopseudomonas daroniae</name>
    <dbReference type="NCBI Taxonomy" id="2487519"/>
    <lineage>
        <taxon>Bacteria</taxon>
        <taxon>Pseudomonadati</taxon>
        <taxon>Pseudomonadota</taxon>
        <taxon>Gammaproteobacteria</taxon>
        <taxon>Pseudomonadales</taxon>
        <taxon>Pseudomonadaceae</taxon>
        <taxon>Phytopseudomonas</taxon>
    </lineage>
</organism>
<dbReference type="InterPro" id="IPR002686">
    <property type="entry name" value="Transposase_17"/>
</dbReference>
<evidence type="ECO:0000313" key="3">
    <source>
        <dbReference type="Proteomes" id="UP000292302"/>
    </source>
</evidence>
<dbReference type="InterPro" id="IPR036515">
    <property type="entry name" value="Transposase_17_sf"/>
</dbReference>
<evidence type="ECO:0000259" key="1">
    <source>
        <dbReference type="SMART" id="SM01321"/>
    </source>
</evidence>
<dbReference type="NCBIfam" id="NF047646">
    <property type="entry name" value="REP_Tyr_transpos"/>
    <property type="match status" value="1"/>
</dbReference>
<dbReference type="GO" id="GO:0004803">
    <property type="term" value="F:transposase activity"/>
    <property type="evidence" value="ECO:0007669"/>
    <property type="project" value="InterPro"/>
</dbReference>
<gene>
    <name evidence="2" type="ORF">DNK06_08065</name>
</gene>
<dbReference type="AlphaFoldDB" id="A0A4Q9QNT6"/>
<comment type="caution">
    <text evidence="2">The sequence shown here is derived from an EMBL/GenBank/DDBJ whole genome shotgun (WGS) entry which is preliminary data.</text>
</comment>
<feature type="domain" description="Transposase IS200-like" evidence="1">
    <location>
        <begin position="9"/>
        <end position="133"/>
    </location>
</feature>
<accession>A0A4Q9QNT6</accession>
<dbReference type="PANTHER" id="PTHR36966:SF1">
    <property type="entry name" value="REP-ASSOCIATED TYROSINE TRANSPOSASE"/>
    <property type="match status" value="1"/>
</dbReference>
<dbReference type="PANTHER" id="PTHR36966">
    <property type="entry name" value="REP-ASSOCIATED TYROSINE TRANSPOSASE"/>
    <property type="match status" value="1"/>
</dbReference>
<dbReference type="SUPFAM" id="SSF143422">
    <property type="entry name" value="Transposase IS200-like"/>
    <property type="match status" value="1"/>
</dbReference>
<dbReference type="GO" id="GO:0043565">
    <property type="term" value="F:sequence-specific DNA binding"/>
    <property type="evidence" value="ECO:0007669"/>
    <property type="project" value="TreeGrafter"/>
</dbReference>
<reference evidence="2 3" key="1">
    <citation type="submission" date="2018-06" db="EMBL/GenBank/DDBJ databases">
        <title>Three novel Pseudomonas species isolated from symptomatic oak.</title>
        <authorList>
            <person name="Bueno-Gonzalez V."/>
            <person name="Brady C."/>
        </authorList>
    </citation>
    <scope>NUCLEOTIDE SEQUENCE [LARGE SCALE GENOMIC DNA]</scope>
    <source>
        <strain evidence="2 3">P9A</strain>
    </source>
</reference>
<dbReference type="EMBL" id="QJUI01000006">
    <property type="protein sequence ID" value="TBU81064.1"/>
    <property type="molecule type" value="Genomic_DNA"/>
</dbReference>
<dbReference type="Gene3D" id="3.30.70.1290">
    <property type="entry name" value="Transposase IS200-like"/>
    <property type="match status" value="1"/>
</dbReference>